<evidence type="ECO:0000313" key="1">
    <source>
        <dbReference type="EMBL" id="ORX94065.1"/>
    </source>
</evidence>
<protein>
    <submittedName>
        <fullName evidence="1">Uncharacterized protein</fullName>
    </submittedName>
</protein>
<name>A0A1Y1Y853_9FUNG</name>
<dbReference type="AlphaFoldDB" id="A0A1Y1Y853"/>
<dbReference type="InParanoid" id="A0A1Y1Y853"/>
<gene>
    <name evidence="1" type="ORF">K493DRAFT_32767</name>
</gene>
<dbReference type="Proteomes" id="UP000193498">
    <property type="component" value="Unassembled WGS sequence"/>
</dbReference>
<sequence>MASSWHGASWWRRSTRKQWVSPHTLRPAPTRSSHCAIPPSHSFLGWQSTLLSQSFQMHPQVGILIAMGSYLGWPRTESASPILLTRQTLLVPASRARAAGGKRALRMLVRHDGSTAMRDKTLEESATEAWI</sequence>
<proteinExistence type="predicted"/>
<reference evidence="1 2" key="1">
    <citation type="submission" date="2016-07" db="EMBL/GenBank/DDBJ databases">
        <title>Pervasive Adenine N6-methylation of Active Genes in Fungi.</title>
        <authorList>
            <consortium name="DOE Joint Genome Institute"/>
            <person name="Mondo S.J."/>
            <person name="Dannebaum R.O."/>
            <person name="Kuo R.C."/>
            <person name="Labutti K."/>
            <person name="Haridas S."/>
            <person name="Kuo A."/>
            <person name="Salamov A."/>
            <person name="Ahrendt S.R."/>
            <person name="Lipzen A."/>
            <person name="Sullivan W."/>
            <person name="Andreopoulos W.B."/>
            <person name="Clum A."/>
            <person name="Lindquist E."/>
            <person name="Daum C."/>
            <person name="Ramamoorthy G.K."/>
            <person name="Gryganskyi A."/>
            <person name="Culley D."/>
            <person name="Magnuson J.K."/>
            <person name="James T.Y."/>
            <person name="O'Malley M.A."/>
            <person name="Stajich J.E."/>
            <person name="Spatafora J.W."/>
            <person name="Visel A."/>
            <person name="Grigoriev I.V."/>
        </authorList>
    </citation>
    <scope>NUCLEOTIDE SEQUENCE [LARGE SCALE GENOMIC DNA]</scope>
    <source>
        <strain evidence="1 2">CBS 931.73</strain>
    </source>
</reference>
<organism evidence="1 2">
    <name type="scientific">Basidiobolus meristosporus CBS 931.73</name>
    <dbReference type="NCBI Taxonomy" id="1314790"/>
    <lineage>
        <taxon>Eukaryota</taxon>
        <taxon>Fungi</taxon>
        <taxon>Fungi incertae sedis</taxon>
        <taxon>Zoopagomycota</taxon>
        <taxon>Entomophthoromycotina</taxon>
        <taxon>Basidiobolomycetes</taxon>
        <taxon>Basidiobolales</taxon>
        <taxon>Basidiobolaceae</taxon>
        <taxon>Basidiobolus</taxon>
    </lineage>
</organism>
<dbReference type="EMBL" id="MCFE01000215">
    <property type="protein sequence ID" value="ORX94065.1"/>
    <property type="molecule type" value="Genomic_DNA"/>
</dbReference>
<comment type="caution">
    <text evidence="1">The sequence shown here is derived from an EMBL/GenBank/DDBJ whole genome shotgun (WGS) entry which is preliminary data.</text>
</comment>
<accession>A0A1Y1Y853</accession>
<evidence type="ECO:0000313" key="2">
    <source>
        <dbReference type="Proteomes" id="UP000193498"/>
    </source>
</evidence>
<keyword evidence="2" id="KW-1185">Reference proteome</keyword>